<dbReference type="EMBL" id="JAQQAF010000009">
    <property type="protein sequence ID" value="KAJ8459099.1"/>
    <property type="molecule type" value="Genomic_DNA"/>
</dbReference>
<dbReference type="Proteomes" id="UP001222027">
    <property type="component" value="Unassembled WGS sequence"/>
</dbReference>
<proteinExistence type="predicted"/>
<dbReference type="AlphaFoldDB" id="A0AAV8PK89"/>
<evidence type="ECO:0000313" key="2">
    <source>
        <dbReference type="Proteomes" id="UP001222027"/>
    </source>
</evidence>
<organism evidence="1 2">
    <name type="scientific">Ensete ventricosum</name>
    <name type="common">Abyssinian banana</name>
    <name type="synonym">Musa ensete</name>
    <dbReference type="NCBI Taxonomy" id="4639"/>
    <lineage>
        <taxon>Eukaryota</taxon>
        <taxon>Viridiplantae</taxon>
        <taxon>Streptophyta</taxon>
        <taxon>Embryophyta</taxon>
        <taxon>Tracheophyta</taxon>
        <taxon>Spermatophyta</taxon>
        <taxon>Magnoliopsida</taxon>
        <taxon>Liliopsida</taxon>
        <taxon>Zingiberales</taxon>
        <taxon>Musaceae</taxon>
        <taxon>Ensete</taxon>
    </lineage>
</organism>
<accession>A0AAV8PK89</accession>
<name>A0AAV8PK89_ENSVE</name>
<reference evidence="1 2" key="1">
    <citation type="submission" date="2022-12" db="EMBL/GenBank/DDBJ databases">
        <title>Chromosome-scale assembly of the Ensete ventricosum genome.</title>
        <authorList>
            <person name="Dussert Y."/>
            <person name="Stocks J."/>
            <person name="Wendawek A."/>
            <person name="Woldeyes F."/>
            <person name="Nichols R.A."/>
            <person name="Borrell J.S."/>
        </authorList>
    </citation>
    <scope>NUCLEOTIDE SEQUENCE [LARGE SCALE GENOMIC DNA]</scope>
    <source>
        <strain evidence="2">cv. Maze</strain>
        <tissue evidence="1">Seeds</tissue>
    </source>
</reference>
<evidence type="ECO:0000313" key="1">
    <source>
        <dbReference type="EMBL" id="KAJ8459099.1"/>
    </source>
</evidence>
<comment type="caution">
    <text evidence="1">The sequence shown here is derived from an EMBL/GenBank/DDBJ whole genome shotgun (WGS) entry which is preliminary data.</text>
</comment>
<sequence>MAVGERFGGWERNVAVATGSLPVWLWPSRLWSIRHSTANSLTGCGIALNSHAEREKIVHPVSAETSPAVGELDEGVVGRRVVTQPPAVTSLCQVAIGHRSSALRDQLMTDPRGIRSKRQTCLSTPSNQRC</sequence>
<protein>
    <submittedName>
        <fullName evidence="1">Uncharacterized protein</fullName>
    </submittedName>
</protein>
<gene>
    <name evidence="1" type="ORF">OPV22_032025</name>
</gene>
<keyword evidence="2" id="KW-1185">Reference proteome</keyword>